<organism evidence="2 3">
    <name type="scientific">Cristinia sonorae</name>
    <dbReference type="NCBI Taxonomy" id="1940300"/>
    <lineage>
        <taxon>Eukaryota</taxon>
        <taxon>Fungi</taxon>
        <taxon>Dikarya</taxon>
        <taxon>Basidiomycota</taxon>
        <taxon>Agaricomycotina</taxon>
        <taxon>Agaricomycetes</taxon>
        <taxon>Agaricomycetidae</taxon>
        <taxon>Agaricales</taxon>
        <taxon>Pleurotineae</taxon>
        <taxon>Stephanosporaceae</taxon>
        <taxon>Cristinia</taxon>
    </lineage>
</organism>
<protein>
    <recommendedName>
        <fullName evidence="1">N-acetyltransferase domain-containing protein</fullName>
    </recommendedName>
</protein>
<dbReference type="InterPro" id="IPR000182">
    <property type="entry name" value="GNAT_dom"/>
</dbReference>
<dbReference type="SUPFAM" id="SSF55729">
    <property type="entry name" value="Acyl-CoA N-acyltransferases (Nat)"/>
    <property type="match status" value="1"/>
</dbReference>
<dbReference type="Pfam" id="PF13302">
    <property type="entry name" value="Acetyltransf_3"/>
    <property type="match status" value="1"/>
</dbReference>
<dbReference type="PANTHER" id="PTHR43328">
    <property type="entry name" value="ACETYLTRANSFERASE-RELATED"/>
    <property type="match status" value="1"/>
</dbReference>
<evidence type="ECO:0000259" key="1">
    <source>
        <dbReference type="Pfam" id="PF13302"/>
    </source>
</evidence>
<gene>
    <name evidence="2" type="ORF">BXZ70DRAFT_1008553</name>
</gene>
<dbReference type="Proteomes" id="UP000813824">
    <property type="component" value="Unassembled WGS sequence"/>
</dbReference>
<dbReference type="EMBL" id="JAEVFJ010000017">
    <property type="protein sequence ID" value="KAH8100036.1"/>
    <property type="molecule type" value="Genomic_DNA"/>
</dbReference>
<dbReference type="InterPro" id="IPR016181">
    <property type="entry name" value="Acyl_CoA_acyltransferase"/>
</dbReference>
<dbReference type="GO" id="GO:0016747">
    <property type="term" value="F:acyltransferase activity, transferring groups other than amino-acyl groups"/>
    <property type="evidence" value="ECO:0007669"/>
    <property type="project" value="InterPro"/>
</dbReference>
<dbReference type="AlphaFoldDB" id="A0A8K0UMF8"/>
<dbReference type="OrthoDB" id="630895at2759"/>
<name>A0A8K0UMF8_9AGAR</name>
<reference evidence="2" key="1">
    <citation type="journal article" date="2021" name="New Phytol.">
        <title>Evolutionary innovations through gain and loss of genes in the ectomycorrhizal Boletales.</title>
        <authorList>
            <person name="Wu G."/>
            <person name="Miyauchi S."/>
            <person name="Morin E."/>
            <person name="Kuo A."/>
            <person name="Drula E."/>
            <person name="Varga T."/>
            <person name="Kohler A."/>
            <person name="Feng B."/>
            <person name="Cao Y."/>
            <person name="Lipzen A."/>
            <person name="Daum C."/>
            <person name="Hundley H."/>
            <person name="Pangilinan J."/>
            <person name="Johnson J."/>
            <person name="Barry K."/>
            <person name="LaButti K."/>
            <person name="Ng V."/>
            <person name="Ahrendt S."/>
            <person name="Min B."/>
            <person name="Choi I.G."/>
            <person name="Park H."/>
            <person name="Plett J.M."/>
            <person name="Magnuson J."/>
            <person name="Spatafora J.W."/>
            <person name="Nagy L.G."/>
            <person name="Henrissat B."/>
            <person name="Grigoriev I.V."/>
            <person name="Yang Z.L."/>
            <person name="Xu J."/>
            <person name="Martin F.M."/>
        </authorList>
    </citation>
    <scope>NUCLEOTIDE SEQUENCE</scope>
    <source>
        <strain evidence="2">KKN 215</strain>
    </source>
</reference>
<accession>A0A8K0UMF8</accession>
<sequence>MKNPRTTLHRDPNTGEPYLRVPSPLDNIIITTPRQTDAAALANILSQEDVSRWLAVIPKHYTIRDAENWLKFSIPLANKALKELEEAGAAFVGTCPFRTIREVRADGTQITIGSVAVGRSPFSYLDNAEEARRLAVLNKSRDVGDPEIIWELGDYLSPTHHSRGIMSAVIRTIVHEWIVPFMGGHHVIATPYIGNAGSVRVFEKNGFVLEKEIRQEITNAAGIKHVGQSVMRWDKE</sequence>
<evidence type="ECO:0000313" key="2">
    <source>
        <dbReference type="EMBL" id="KAH8100036.1"/>
    </source>
</evidence>
<comment type="caution">
    <text evidence="2">The sequence shown here is derived from an EMBL/GenBank/DDBJ whole genome shotgun (WGS) entry which is preliminary data.</text>
</comment>
<dbReference type="PANTHER" id="PTHR43328:SF1">
    <property type="entry name" value="N-ACETYLTRANSFERASE DOMAIN-CONTAINING PROTEIN"/>
    <property type="match status" value="1"/>
</dbReference>
<dbReference type="Gene3D" id="3.40.630.30">
    <property type="match status" value="1"/>
</dbReference>
<evidence type="ECO:0000313" key="3">
    <source>
        <dbReference type="Proteomes" id="UP000813824"/>
    </source>
</evidence>
<keyword evidence="3" id="KW-1185">Reference proteome</keyword>
<proteinExistence type="predicted"/>
<feature type="domain" description="N-acetyltransferase" evidence="1">
    <location>
        <begin position="28"/>
        <end position="208"/>
    </location>
</feature>